<evidence type="ECO:0000313" key="2">
    <source>
        <dbReference type="WBParaSite" id="ACRNAN_scaffold20590.g12134.t1"/>
    </source>
</evidence>
<sequence length="99" mass="11555">MENAKMTDSFREIHPDIITEPGYTWSTVQKFSSEGWNWTIPEPQDRIDFIFYRSSKLKPTNSFIYAGLEPLTPIPNHKNNDYPSDHYAVVTDFDILNVN</sequence>
<keyword evidence="1" id="KW-1185">Reference proteome</keyword>
<name>A0A914D8Y7_9BILA</name>
<dbReference type="Gene3D" id="3.60.10.10">
    <property type="entry name" value="Endonuclease/exonuclease/phosphatase"/>
    <property type="match status" value="1"/>
</dbReference>
<dbReference type="PANTHER" id="PTHR41349:SF1">
    <property type="entry name" value="PROTEIN CBG08683"/>
    <property type="match status" value="1"/>
</dbReference>
<proteinExistence type="predicted"/>
<evidence type="ECO:0000313" key="1">
    <source>
        <dbReference type="Proteomes" id="UP000887540"/>
    </source>
</evidence>
<dbReference type="Proteomes" id="UP000887540">
    <property type="component" value="Unplaced"/>
</dbReference>
<dbReference type="SUPFAM" id="SSF56219">
    <property type="entry name" value="DNase I-like"/>
    <property type="match status" value="1"/>
</dbReference>
<dbReference type="PANTHER" id="PTHR41349">
    <property type="match status" value="1"/>
</dbReference>
<protein>
    <submittedName>
        <fullName evidence="2">Endonuclease/exonuclease/phosphatase domain-containing protein</fullName>
    </submittedName>
</protein>
<dbReference type="AlphaFoldDB" id="A0A914D8Y7"/>
<accession>A0A914D8Y7</accession>
<dbReference type="WBParaSite" id="ACRNAN_scaffold20590.g12134.t1">
    <property type="protein sequence ID" value="ACRNAN_scaffold20590.g12134.t1"/>
    <property type="gene ID" value="ACRNAN_scaffold20590.g12134"/>
</dbReference>
<dbReference type="InterPro" id="IPR036691">
    <property type="entry name" value="Endo/exonu/phosph_ase_sf"/>
</dbReference>
<reference evidence="2" key="1">
    <citation type="submission" date="2022-11" db="UniProtKB">
        <authorList>
            <consortium name="WormBaseParasite"/>
        </authorList>
    </citation>
    <scope>IDENTIFICATION</scope>
</reference>
<organism evidence="1 2">
    <name type="scientific">Acrobeloides nanus</name>
    <dbReference type="NCBI Taxonomy" id="290746"/>
    <lineage>
        <taxon>Eukaryota</taxon>
        <taxon>Metazoa</taxon>
        <taxon>Ecdysozoa</taxon>
        <taxon>Nematoda</taxon>
        <taxon>Chromadorea</taxon>
        <taxon>Rhabditida</taxon>
        <taxon>Tylenchina</taxon>
        <taxon>Cephalobomorpha</taxon>
        <taxon>Cephaloboidea</taxon>
        <taxon>Cephalobidae</taxon>
        <taxon>Acrobeloides</taxon>
    </lineage>
</organism>